<comment type="cofactor">
    <cofactor evidence="1">
        <name>pyridoxal 5'-phosphate</name>
        <dbReference type="ChEBI" id="CHEBI:597326"/>
    </cofactor>
</comment>
<evidence type="ECO:0000313" key="4">
    <source>
        <dbReference type="EMBL" id="SEQ80607.1"/>
    </source>
</evidence>
<protein>
    <submittedName>
        <fullName evidence="4">7-keto-8-aminopelargonate synthetase</fullName>
    </submittedName>
</protein>
<dbReference type="EMBL" id="FOGG01000001">
    <property type="protein sequence ID" value="SEQ80607.1"/>
    <property type="molecule type" value="Genomic_DNA"/>
</dbReference>
<accession>A0A1H9J1I2</accession>
<name>A0A1H9J1I2_9SPHI</name>
<evidence type="ECO:0000256" key="1">
    <source>
        <dbReference type="ARBA" id="ARBA00001933"/>
    </source>
</evidence>
<evidence type="ECO:0000313" key="5">
    <source>
        <dbReference type="Proteomes" id="UP000199572"/>
    </source>
</evidence>
<dbReference type="GO" id="GO:0030170">
    <property type="term" value="F:pyridoxal phosphate binding"/>
    <property type="evidence" value="ECO:0007669"/>
    <property type="project" value="InterPro"/>
</dbReference>
<evidence type="ECO:0000259" key="3">
    <source>
        <dbReference type="Pfam" id="PF00155"/>
    </source>
</evidence>
<keyword evidence="2" id="KW-0808">Transferase</keyword>
<reference evidence="4 5" key="1">
    <citation type="submission" date="2016-10" db="EMBL/GenBank/DDBJ databases">
        <authorList>
            <person name="de Groot N.N."/>
        </authorList>
    </citation>
    <scope>NUCLEOTIDE SEQUENCE [LARGE SCALE GENOMIC DNA]</scope>
    <source>
        <strain evidence="4 5">DSM 18610</strain>
    </source>
</reference>
<dbReference type="OrthoDB" id="846426at2"/>
<dbReference type="Pfam" id="PF00155">
    <property type="entry name" value="Aminotran_1_2"/>
    <property type="match status" value="1"/>
</dbReference>
<gene>
    <name evidence="4" type="ORF">SAMN04488023_101184</name>
</gene>
<organism evidence="4 5">
    <name type="scientific">Pedobacter rhizosphaerae</name>
    <dbReference type="NCBI Taxonomy" id="390241"/>
    <lineage>
        <taxon>Bacteria</taxon>
        <taxon>Pseudomonadati</taxon>
        <taxon>Bacteroidota</taxon>
        <taxon>Sphingobacteriia</taxon>
        <taxon>Sphingobacteriales</taxon>
        <taxon>Sphingobacteriaceae</taxon>
        <taxon>Pedobacter</taxon>
    </lineage>
</organism>
<evidence type="ECO:0000256" key="2">
    <source>
        <dbReference type="ARBA" id="ARBA00022679"/>
    </source>
</evidence>
<dbReference type="InterPro" id="IPR015421">
    <property type="entry name" value="PyrdxlP-dep_Trfase_major"/>
</dbReference>
<dbReference type="InterPro" id="IPR015422">
    <property type="entry name" value="PyrdxlP-dep_Trfase_small"/>
</dbReference>
<dbReference type="InterPro" id="IPR004839">
    <property type="entry name" value="Aminotransferase_I/II_large"/>
</dbReference>
<dbReference type="InterPro" id="IPR050087">
    <property type="entry name" value="AON_synthase_class-II"/>
</dbReference>
<dbReference type="GO" id="GO:0016740">
    <property type="term" value="F:transferase activity"/>
    <property type="evidence" value="ECO:0007669"/>
    <property type="project" value="UniProtKB-KW"/>
</dbReference>
<feature type="domain" description="Aminotransferase class I/classII large" evidence="3">
    <location>
        <begin position="55"/>
        <end position="339"/>
    </location>
</feature>
<dbReference type="STRING" id="390241.SAMN04488023_101184"/>
<sequence>MKEPLDFKSIPQPFSNRIVLNGNSYLYFGGTAYLGIPQNQEFIDFYLEGIKKFGLNNGTSRNNNIQLGIYDLAEQIAAERYKSEAALITSSGYLAAQLTVKALASFGEVIHAPASHPALWLDKQPSSKGSFQYWASETIQMINSSSSKNWVLVSNSMNNLFPEVYDFNFLKAINVDKQLILIVDDSHGIGVNHKGLGSYSQLPKQENIELVVVASMAKALGVDAGLVLASGQIIKELKDTSIFVGASPPAAAGLFAFIKAKEIYAEAQEKLNENIRQLRAGLGSTWDYAPGFPAFLSQNPKAGEELLNKHILISSFPYPDQNSPPINRIVLSSWHSYIDVEQLIEAVKDIEDGI</sequence>
<proteinExistence type="predicted"/>
<dbReference type="Proteomes" id="UP000199572">
    <property type="component" value="Unassembled WGS sequence"/>
</dbReference>
<dbReference type="Gene3D" id="3.90.1150.10">
    <property type="entry name" value="Aspartate Aminotransferase, domain 1"/>
    <property type="match status" value="1"/>
</dbReference>
<dbReference type="RefSeq" id="WP_090879930.1">
    <property type="nucleotide sequence ID" value="NZ_FOGG01000001.1"/>
</dbReference>
<dbReference type="Gene3D" id="3.40.640.10">
    <property type="entry name" value="Type I PLP-dependent aspartate aminotransferase-like (Major domain)"/>
    <property type="match status" value="1"/>
</dbReference>
<dbReference type="InterPro" id="IPR015424">
    <property type="entry name" value="PyrdxlP-dep_Trfase"/>
</dbReference>
<dbReference type="SUPFAM" id="SSF53383">
    <property type="entry name" value="PLP-dependent transferases"/>
    <property type="match status" value="1"/>
</dbReference>
<dbReference type="AlphaFoldDB" id="A0A1H9J1I2"/>
<dbReference type="PANTHER" id="PTHR13693">
    <property type="entry name" value="CLASS II AMINOTRANSFERASE/8-AMINO-7-OXONONANOATE SYNTHASE"/>
    <property type="match status" value="1"/>
</dbReference>
<keyword evidence="5" id="KW-1185">Reference proteome</keyword>